<dbReference type="AlphaFoldDB" id="A0A0G0RKI8"/>
<name>A0A0G0RKI8_9BACT</name>
<protein>
    <submittedName>
        <fullName evidence="1">Uncharacterized protein</fullName>
    </submittedName>
</protein>
<dbReference type="Proteomes" id="UP000034690">
    <property type="component" value="Unassembled WGS sequence"/>
</dbReference>
<proteinExistence type="predicted"/>
<sequence length="86" mass="9863">MIGFKTKKGFLKLHTSENTWGVQNSRPAPKAEAFWCWDSNSRGTSHIPHGTMVNSYHSEGVSILKKLDKKFNLYLYQNNSLRICAF</sequence>
<comment type="caution">
    <text evidence="1">The sequence shown here is derived from an EMBL/GenBank/DDBJ whole genome shotgun (WGS) entry which is preliminary data.</text>
</comment>
<organism evidence="1 2">
    <name type="scientific">Candidatus Woesebacteria bacterium GW2011_GWA1_39_21b</name>
    <dbReference type="NCBI Taxonomy" id="1618551"/>
    <lineage>
        <taxon>Bacteria</taxon>
        <taxon>Candidatus Woeseibacteriota</taxon>
    </lineage>
</organism>
<evidence type="ECO:0000313" key="1">
    <source>
        <dbReference type="EMBL" id="KKR14132.1"/>
    </source>
</evidence>
<reference evidence="1 2" key="1">
    <citation type="journal article" date="2015" name="Nature">
        <title>rRNA introns, odd ribosomes, and small enigmatic genomes across a large radiation of phyla.</title>
        <authorList>
            <person name="Brown C.T."/>
            <person name="Hug L.A."/>
            <person name="Thomas B.C."/>
            <person name="Sharon I."/>
            <person name="Castelle C.J."/>
            <person name="Singh A."/>
            <person name="Wilkins M.J."/>
            <person name="Williams K.H."/>
            <person name="Banfield J.F."/>
        </authorList>
    </citation>
    <scope>NUCLEOTIDE SEQUENCE [LARGE SCALE GENOMIC DNA]</scope>
</reference>
<accession>A0A0G0RKI8</accession>
<gene>
    <name evidence="1" type="ORF">UT40_C0005G0061</name>
</gene>
<evidence type="ECO:0000313" key="2">
    <source>
        <dbReference type="Proteomes" id="UP000034690"/>
    </source>
</evidence>
<dbReference type="EMBL" id="LBWQ01000005">
    <property type="protein sequence ID" value="KKR14132.1"/>
    <property type="molecule type" value="Genomic_DNA"/>
</dbReference>